<reference evidence="1" key="1">
    <citation type="submission" date="2023-03" db="EMBL/GenBank/DDBJ databases">
        <title>Bacterial isolates from washroom surfaces on a university campus.</title>
        <authorList>
            <person name="Holman D.B."/>
            <person name="Gzyl K.E."/>
            <person name="Taheri A.E."/>
        </authorList>
    </citation>
    <scope>NUCLEOTIDE SEQUENCE</scope>
    <source>
        <strain evidence="1">RD03</strain>
    </source>
</reference>
<organism evidence="1 2">
    <name type="scientific">Heyndrickxia oleronia</name>
    <dbReference type="NCBI Taxonomy" id="38875"/>
    <lineage>
        <taxon>Bacteria</taxon>
        <taxon>Bacillati</taxon>
        <taxon>Bacillota</taxon>
        <taxon>Bacilli</taxon>
        <taxon>Bacillales</taxon>
        <taxon>Bacillaceae</taxon>
        <taxon>Heyndrickxia</taxon>
    </lineage>
</organism>
<dbReference type="RefSeq" id="WP_280616704.1">
    <property type="nucleotide sequence ID" value="NZ_JAROYP010000005.1"/>
</dbReference>
<evidence type="ECO:0000313" key="1">
    <source>
        <dbReference type="EMBL" id="MDH5161497.1"/>
    </source>
</evidence>
<gene>
    <name evidence="1" type="ORF">P5X88_11140</name>
</gene>
<proteinExistence type="predicted"/>
<dbReference type="AlphaFoldDB" id="A0AAW6SXC4"/>
<sequence>MEREKLFQNEISLALQVVRDILVENGLTTREEFREKYYKKIDVNDIFTEEEKNEMKKLF</sequence>
<comment type="caution">
    <text evidence="1">The sequence shown here is derived from an EMBL/GenBank/DDBJ whole genome shotgun (WGS) entry which is preliminary data.</text>
</comment>
<dbReference type="Proteomes" id="UP001159179">
    <property type="component" value="Unassembled WGS sequence"/>
</dbReference>
<name>A0AAW6SXC4_9BACI</name>
<evidence type="ECO:0000313" key="2">
    <source>
        <dbReference type="Proteomes" id="UP001159179"/>
    </source>
</evidence>
<protein>
    <submittedName>
        <fullName evidence="1">Uncharacterized protein</fullName>
    </submittedName>
</protein>
<dbReference type="EMBL" id="JAROYP010000005">
    <property type="protein sequence ID" value="MDH5161497.1"/>
    <property type="molecule type" value="Genomic_DNA"/>
</dbReference>
<accession>A0AAW6SXC4</accession>